<dbReference type="Gene3D" id="2.60.120.10">
    <property type="entry name" value="Jelly Rolls"/>
    <property type="match status" value="1"/>
</dbReference>
<keyword evidence="1" id="KW-0732">Signal</keyword>
<sequence>MKKYAICLLFIACAPQIMAQTQLDLTNIQPYQDFDNVLIKSITDDSLTSSFVIWIKKEVKPHFHEHHIEQVYVLEGTGTMIIDKTRLNIKPGQFFIIPKLSVHSVKVTSAKPLKVLSIQAPHFDGTDRIFVE</sequence>
<feature type="signal peptide" evidence="1">
    <location>
        <begin position="1"/>
        <end position="19"/>
    </location>
</feature>
<organism evidence="3 4">
    <name type="scientific">Splendidivirga corallicola</name>
    <dbReference type="NCBI Taxonomy" id="3051826"/>
    <lineage>
        <taxon>Bacteria</taxon>
        <taxon>Pseudomonadati</taxon>
        <taxon>Bacteroidota</taxon>
        <taxon>Cytophagia</taxon>
        <taxon>Cytophagales</taxon>
        <taxon>Splendidivirgaceae</taxon>
        <taxon>Splendidivirga</taxon>
    </lineage>
</organism>
<evidence type="ECO:0000313" key="3">
    <source>
        <dbReference type="EMBL" id="MDN5203767.1"/>
    </source>
</evidence>
<dbReference type="PANTHER" id="PTHR36440">
    <property type="entry name" value="PUTATIVE (AFU_ORTHOLOGUE AFUA_8G07350)-RELATED"/>
    <property type="match status" value="1"/>
</dbReference>
<proteinExistence type="predicted"/>
<dbReference type="InterPro" id="IPR053146">
    <property type="entry name" value="QDO-like"/>
</dbReference>
<gene>
    <name evidence="3" type="ORF">QQ008_20420</name>
</gene>
<feature type="domain" description="Cupin type-2" evidence="2">
    <location>
        <begin position="58"/>
        <end position="118"/>
    </location>
</feature>
<dbReference type="RefSeq" id="WP_346753790.1">
    <property type="nucleotide sequence ID" value="NZ_JAUJEA010000008.1"/>
</dbReference>
<dbReference type="EMBL" id="JAUJEA010000008">
    <property type="protein sequence ID" value="MDN5203767.1"/>
    <property type="molecule type" value="Genomic_DNA"/>
</dbReference>
<dbReference type="PANTHER" id="PTHR36440:SF1">
    <property type="entry name" value="PUTATIVE (AFU_ORTHOLOGUE AFUA_8G07350)-RELATED"/>
    <property type="match status" value="1"/>
</dbReference>
<accession>A0ABT8KSN3</accession>
<evidence type="ECO:0000313" key="4">
    <source>
        <dbReference type="Proteomes" id="UP001172082"/>
    </source>
</evidence>
<dbReference type="InterPro" id="IPR014710">
    <property type="entry name" value="RmlC-like_jellyroll"/>
</dbReference>
<evidence type="ECO:0000256" key="1">
    <source>
        <dbReference type="SAM" id="SignalP"/>
    </source>
</evidence>
<dbReference type="InterPro" id="IPR013096">
    <property type="entry name" value="Cupin_2"/>
</dbReference>
<reference evidence="3" key="1">
    <citation type="submission" date="2023-06" db="EMBL/GenBank/DDBJ databases">
        <title>Genomic of Parafulvivirga corallium.</title>
        <authorList>
            <person name="Wang G."/>
        </authorList>
    </citation>
    <scope>NUCLEOTIDE SEQUENCE</scope>
    <source>
        <strain evidence="3">BMA10</strain>
    </source>
</reference>
<evidence type="ECO:0000259" key="2">
    <source>
        <dbReference type="Pfam" id="PF07883"/>
    </source>
</evidence>
<dbReference type="Proteomes" id="UP001172082">
    <property type="component" value="Unassembled WGS sequence"/>
</dbReference>
<dbReference type="InterPro" id="IPR011051">
    <property type="entry name" value="RmlC_Cupin_sf"/>
</dbReference>
<name>A0ABT8KSN3_9BACT</name>
<dbReference type="SUPFAM" id="SSF51182">
    <property type="entry name" value="RmlC-like cupins"/>
    <property type="match status" value="1"/>
</dbReference>
<comment type="caution">
    <text evidence="3">The sequence shown here is derived from an EMBL/GenBank/DDBJ whole genome shotgun (WGS) entry which is preliminary data.</text>
</comment>
<dbReference type="Pfam" id="PF07883">
    <property type="entry name" value="Cupin_2"/>
    <property type="match status" value="1"/>
</dbReference>
<feature type="chain" id="PRO_5046037878" evidence="1">
    <location>
        <begin position="20"/>
        <end position="132"/>
    </location>
</feature>
<protein>
    <submittedName>
        <fullName evidence="3">Cupin domain-containing protein</fullName>
    </submittedName>
</protein>
<keyword evidence="4" id="KW-1185">Reference proteome</keyword>